<proteinExistence type="inferred from homology"/>
<feature type="transmembrane region" description="Helical" evidence="12">
    <location>
        <begin position="336"/>
        <end position="357"/>
    </location>
</feature>
<evidence type="ECO:0000256" key="9">
    <source>
        <dbReference type="ARBA" id="ARBA00022989"/>
    </source>
</evidence>
<feature type="transmembrane region" description="Helical" evidence="12">
    <location>
        <begin position="397"/>
        <end position="416"/>
    </location>
</feature>
<evidence type="ECO:0000256" key="7">
    <source>
        <dbReference type="ARBA" id="ARBA00022847"/>
    </source>
</evidence>
<evidence type="ECO:0000256" key="8">
    <source>
        <dbReference type="ARBA" id="ARBA00022958"/>
    </source>
</evidence>
<keyword evidence="9 12" id="KW-1133">Transmembrane helix</keyword>
<dbReference type="EMBL" id="PYNF01000029">
    <property type="protein sequence ID" value="PSU93435.1"/>
    <property type="molecule type" value="Genomic_DNA"/>
</dbReference>
<dbReference type="Pfam" id="PF02705">
    <property type="entry name" value="K_trans"/>
    <property type="match status" value="1"/>
</dbReference>
<accession>A0A0B7JED6</accession>
<dbReference type="InterPro" id="IPR053951">
    <property type="entry name" value="K_trans_N"/>
</dbReference>
<evidence type="ECO:0000313" key="13">
    <source>
        <dbReference type="EMBL" id="PSU93435.1"/>
    </source>
</evidence>
<keyword evidence="4 12" id="KW-1003">Cell membrane</keyword>
<sequence>MQNQKQSLLVLTCLSVGIVYGDIGTSPLYAFKAMFSGSHALVIDPANVFGVLSLVFWTFVITVSIKYLAVVTRASKRGEGGVLTLTALAHGAAPERSKKIIIFLGMLAAGFFFGEAIITPAMSVLSAVEGITVINHNLQPMIIPIAISIICALFAIQKYGSGSIGRLFAPVMLLWFSCIGVLGLISIIANPRVLLALNPLYALEFVVNHGIETLFTLGVVVLAVTGVEALYADMGHFGIKSIRLAWFFIVMPCLVLNYFGQGALVLADASTATNPFFLLAPTILRLPLIILATFATVIASQAVISGIYSLTRQAVNLGYLPPMRIYHTSHQAQGQIYVPLANLLLFILVITVVLTFGSSERLAAAYGIAVTATMLISSVFTLVVARHLWNWSRLVTLQYGLLMLTYDALLFTATSLKFMDGGWLPLTIGSMVFILMVVWYLERQRLGLLLKQPLSAEAMVSELEQKQWSRASGTAVYFSRNEGQVPSSLINNLKYNEILHQRNVLLTFKYPDQPRVHPLKRMEVTQLSETFWQMIVYVGYQESPDIEQIYTVSRSNGFVLHPTDTLFFMSSERIKVKPSSWWHDVKARLFILLSRNALRTSERLHVPQDRLIEIGVHVEI</sequence>
<dbReference type="GO" id="GO:0015079">
    <property type="term" value="F:potassium ion transmembrane transporter activity"/>
    <property type="evidence" value="ECO:0007669"/>
    <property type="project" value="UniProtKB-UniRule"/>
</dbReference>
<dbReference type="Pfam" id="PF22776">
    <property type="entry name" value="K_trans_C"/>
    <property type="match status" value="1"/>
</dbReference>
<evidence type="ECO:0000256" key="3">
    <source>
        <dbReference type="ARBA" id="ARBA00022448"/>
    </source>
</evidence>
<feature type="transmembrane region" description="Helical" evidence="12">
    <location>
        <begin position="244"/>
        <end position="266"/>
    </location>
</feature>
<protein>
    <recommendedName>
        <fullName evidence="12">Probable potassium transport system protein Kup</fullName>
    </recommendedName>
</protein>
<comment type="subcellular location">
    <subcellularLocation>
        <location evidence="12">Cell membrane</location>
        <topology evidence="12">Multi-pass membrane protein</topology>
    </subcellularLocation>
    <subcellularLocation>
        <location evidence="1">Membrane</location>
        <topology evidence="1">Multi-pass membrane protein</topology>
    </subcellularLocation>
</comment>
<reference evidence="13 14" key="1">
    <citation type="submission" date="2018-01" db="EMBL/GenBank/DDBJ databases">
        <title>Whole genome sequencing of Histamine producing bacteria.</title>
        <authorList>
            <person name="Butler K."/>
        </authorList>
    </citation>
    <scope>NUCLEOTIDE SEQUENCE [LARGE SCALE GENOMIC DNA]</scope>
    <source>
        <strain evidence="13 14">FS-7.2</strain>
    </source>
</reference>
<evidence type="ECO:0000256" key="4">
    <source>
        <dbReference type="ARBA" id="ARBA00022475"/>
    </source>
</evidence>
<keyword evidence="6 12" id="KW-0812">Transmembrane</keyword>
<gene>
    <name evidence="13" type="primary">trkD</name>
    <name evidence="12" type="synonym">kup</name>
    <name evidence="13" type="ORF">C9J27_21110</name>
</gene>
<keyword evidence="8 12" id="KW-0630">Potassium</keyword>
<dbReference type="InterPro" id="IPR023051">
    <property type="entry name" value="Kup"/>
</dbReference>
<comment type="catalytic activity">
    <reaction evidence="12">
        <text>K(+)(in) + H(+)(in) = K(+)(out) + H(+)(out)</text>
        <dbReference type="Rhea" id="RHEA:28490"/>
        <dbReference type="ChEBI" id="CHEBI:15378"/>
        <dbReference type="ChEBI" id="CHEBI:29103"/>
    </reaction>
</comment>
<keyword evidence="5 12" id="KW-0633">Potassium transport</keyword>
<comment type="caution">
    <text evidence="13">The sequence shown here is derived from an EMBL/GenBank/DDBJ whole genome shotgun (WGS) entry which is preliminary data.</text>
</comment>
<evidence type="ECO:0000313" key="14">
    <source>
        <dbReference type="Proteomes" id="UP000241426"/>
    </source>
</evidence>
<evidence type="ECO:0000256" key="6">
    <source>
        <dbReference type="ARBA" id="ARBA00022692"/>
    </source>
</evidence>
<feature type="transmembrane region" description="Helical" evidence="12">
    <location>
        <begin position="45"/>
        <end position="69"/>
    </location>
</feature>
<evidence type="ECO:0000256" key="2">
    <source>
        <dbReference type="ARBA" id="ARBA00007019"/>
    </source>
</evidence>
<keyword evidence="11 12" id="KW-0472">Membrane</keyword>
<keyword evidence="3 12" id="KW-0813">Transport</keyword>
<accession>A0A2T3KCH0</accession>
<feature type="transmembrane region" description="Helical" evidence="12">
    <location>
        <begin position="100"/>
        <end position="118"/>
    </location>
</feature>
<evidence type="ECO:0000256" key="5">
    <source>
        <dbReference type="ARBA" id="ARBA00022538"/>
    </source>
</evidence>
<comment type="similarity">
    <text evidence="2 12">Belongs to the HAK/KUP transporter (TC 2.A.72) family.</text>
</comment>
<dbReference type="GO" id="GO:0005886">
    <property type="term" value="C:plasma membrane"/>
    <property type="evidence" value="ECO:0007669"/>
    <property type="project" value="UniProtKB-SubCell"/>
</dbReference>
<dbReference type="AlphaFoldDB" id="A0A0B7JED6"/>
<dbReference type="InterPro" id="IPR053952">
    <property type="entry name" value="K_trans_C"/>
</dbReference>
<feature type="transmembrane region" description="Helical" evidence="12">
    <location>
        <begin position="209"/>
        <end position="232"/>
    </location>
</feature>
<dbReference type="GeneID" id="29945642"/>
<dbReference type="RefSeq" id="WP_036791550.1">
    <property type="nucleotide sequence ID" value="NZ_JAUZMV010000002.1"/>
</dbReference>
<feature type="transmembrane region" description="Helical" evidence="12">
    <location>
        <begin position="168"/>
        <end position="189"/>
    </location>
</feature>
<dbReference type="eggNOG" id="COG3158">
    <property type="taxonomic scope" value="Bacteria"/>
</dbReference>
<dbReference type="Proteomes" id="UP000241426">
    <property type="component" value="Unassembled WGS sequence"/>
</dbReference>
<dbReference type="PANTHER" id="PTHR30540:SF79">
    <property type="entry name" value="LOW AFFINITY POTASSIUM TRANSPORT SYSTEM PROTEIN KUP"/>
    <property type="match status" value="1"/>
</dbReference>
<feature type="transmembrane region" description="Helical" evidence="12">
    <location>
        <begin position="422"/>
        <end position="441"/>
    </location>
</feature>
<feature type="transmembrane region" description="Helical" evidence="12">
    <location>
        <begin position="138"/>
        <end position="156"/>
    </location>
</feature>
<evidence type="ECO:0000256" key="1">
    <source>
        <dbReference type="ARBA" id="ARBA00004141"/>
    </source>
</evidence>
<comment type="function">
    <text evidence="12">Transport of potassium into the cell. Likely operates as a K(+):H(+) symporter.</text>
</comment>
<evidence type="ECO:0000256" key="11">
    <source>
        <dbReference type="ARBA" id="ARBA00023136"/>
    </source>
</evidence>
<dbReference type="InterPro" id="IPR003855">
    <property type="entry name" value="K+_transporter"/>
</dbReference>
<evidence type="ECO:0000256" key="12">
    <source>
        <dbReference type="HAMAP-Rule" id="MF_01522"/>
    </source>
</evidence>
<keyword evidence="10 12" id="KW-0406">Ion transport</keyword>
<evidence type="ECO:0000256" key="10">
    <source>
        <dbReference type="ARBA" id="ARBA00023065"/>
    </source>
</evidence>
<organism evidence="13 14">
    <name type="scientific">Photobacterium kishitanii</name>
    <dbReference type="NCBI Taxonomy" id="318456"/>
    <lineage>
        <taxon>Bacteria</taxon>
        <taxon>Pseudomonadati</taxon>
        <taxon>Pseudomonadota</taxon>
        <taxon>Gammaproteobacteria</taxon>
        <taxon>Vibrionales</taxon>
        <taxon>Vibrionaceae</taxon>
        <taxon>Photobacterium</taxon>
    </lineage>
</organism>
<feature type="transmembrane region" description="Helical" evidence="12">
    <location>
        <begin position="286"/>
        <end position="310"/>
    </location>
</feature>
<keyword evidence="7 12" id="KW-0769">Symport</keyword>
<dbReference type="HAMAP" id="MF_01522">
    <property type="entry name" value="Kup"/>
    <property type="match status" value="1"/>
</dbReference>
<feature type="transmembrane region" description="Helical" evidence="12">
    <location>
        <begin position="363"/>
        <end position="385"/>
    </location>
</feature>
<name>A0A0B7JED6_9GAMM</name>
<dbReference type="PANTHER" id="PTHR30540">
    <property type="entry name" value="OSMOTIC STRESS POTASSIUM TRANSPORTER"/>
    <property type="match status" value="1"/>
</dbReference>
<dbReference type="GO" id="GO:0015293">
    <property type="term" value="F:symporter activity"/>
    <property type="evidence" value="ECO:0007669"/>
    <property type="project" value="UniProtKB-UniRule"/>
</dbReference>